<keyword evidence="3" id="KW-1185">Reference proteome</keyword>
<dbReference type="Proteomes" id="UP000663852">
    <property type="component" value="Unassembled WGS sequence"/>
</dbReference>
<comment type="caution">
    <text evidence="1">The sequence shown here is derived from an EMBL/GenBank/DDBJ whole genome shotgun (WGS) entry which is preliminary data.</text>
</comment>
<protein>
    <submittedName>
        <fullName evidence="1">Uncharacterized protein</fullName>
    </submittedName>
</protein>
<proteinExistence type="predicted"/>
<dbReference type="EMBL" id="CAJNOJ010000168">
    <property type="protein sequence ID" value="CAF1233327.1"/>
    <property type="molecule type" value="Genomic_DNA"/>
</dbReference>
<name>A0A813SG99_ADIRI</name>
<sequence length="217" mass="25097">MSYMLGSTNHVIQREINETLEKNNYQSVIYFLFVMETLHTDELVIGIHIACQTVNNCAAKYAEEFIAFYDNQVSPVEQLKSLIFDSRAPSILVCYNSYTKIIEECSVSQRSTCIFNSTDILNQRCSSDLFPRLEYGFVIMSKDTKSIKKTYESIVCNTTACNDELVVAQIKAIVYHYTLFGMNLTYNYSRTLKYELSEYIYVLIFIVTMGRLTTYEL</sequence>
<evidence type="ECO:0000313" key="1">
    <source>
        <dbReference type="EMBL" id="CAF0800164.1"/>
    </source>
</evidence>
<reference evidence="1" key="1">
    <citation type="submission" date="2021-02" db="EMBL/GenBank/DDBJ databases">
        <authorList>
            <person name="Nowell W R."/>
        </authorList>
    </citation>
    <scope>NUCLEOTIDE SEQUENCE</scope>
</reference>
<gene>
    <name evidence="2" type="ORF">EDS130_LOCUS27052</name>
    <name evidence="1" type="ORF">XAT740_LOCUS2935</name>
</gene>
<evidence type="ECO:0000313" key="2">
    <source>
        <dbReference type="EMBL" id="CAF1233327.1"/>
    </source>
</evidence>
<dbReference type="EMBL" id="CAJNOR010000108">
    <property type="protein sequence ID" value="CAF0800164.1"/>
    <property type="molecule type" value="Genomic_DNA"/>
</dbReference>
<accession>A0A813SG99</accession>
<dbReference type="AlphaFoldDB" id="A0A813SG99"/>
<evidence type="ECO:0000313" key="3">
    <source>
        <dbReference type="Proteomes" id="UP000663828"/>
    </source>
</evidence>
<dbReference type="OrthoDB" id="10007116at2759"/>
<dbReference type="Proteomes" id="UP000663828">
    <property type="component" value="Unassembled WGS sequence"/>
</dbReference>
<organism evidence="1 3">
    <name type="scientific">Adineta ricciae</name>
    <name type="common">Rotifer</name>
    <dbReference type="NCBI Taxonomy" id="249248"/>
    <lineage>
        <taxon>Eukaryota</taxon>
        <taxon>Metazoa</taxon>
        <taxon>Spiralia</taxon>
        <taxon>Gnathifera</taxon>
        <taxon>Rotifera</taxon>
        <taxon>Eurotatoria</taxon>
        <taxon>Bdelloidea</taxon>
        <taxon>Adinetida</taxon>
        <taxon>Adinetidae</taxon>
        <taxon>Adineta</taxon>
    </lineage>
</organism>